<organism evidence="2 3">
    <name type="scientific">Diatrype stigma</name>
    <dbReference type="NCBI Taxonomy" id="117547"/>
    <lineage>
        <taxon>Eukaryota</taxon>
        <taxon>Fungi</taxon>
        <taxon>Dikarya</taxon>
        <taxon>Ascomycota</taxon>
        <taxon>Pezizomycotina</taxon>
        <taxon>Sordariomycetes</taxon>
        <taxon>Xylariomycetidae</taxon>
        <taxon>Xylariales</taxon>
        <taxon>Diatrypaceae</taxon>
        <taxon>Diatrype</taxon>
    </lineage>
</organism>
<feature type="compositionally biased region" description="Polar residues" evidence="1">
    <location>
        <begin position="14"/>
        <end position="27"/>
    </location>
</feature>
<feature type="region of interest" description="Disordered" evidence="1">
    <location>
        <begin position="1"/>
        <end position="81"/>
    </location>
</feature>
<dbReference type="AlphaFoldDB" id="A0AAN9UR84"/>
<feature type="compositionally biased region" description="Pro residues" evidence="1">
    <location>
        <begin position="1"/>
        <end position="11"/>
    </location>
</feature>
<protein>
    <submittedName>
        <fullName evidence="2">Uncharacterized protein</fullName>
    </submittedName>
</protein>
<evidence type="ECO:0000313" key="2">
    <source>
        <dbReference type="EMBL" id="KAK7750835.1"/>
    </source>
</evidence>
<evidence type="ECO:0000313" key="3">
    <source>
        <dbReference type="Proteomes" id="UP001320420"/>
    </source>
</evidence>
<proteinExistence type="predicted"/>
<comment type="caution">
    <text evidence="2">The sequence shown here is derived from an EMBL/GenBank/DDBJ whole genome shotgun (WGS) entry which is preliminary data.</text>
</comment>
<gene>
    <name evidence="2" type="ORF">SLS62_007234</name>
</gene>
<dbReference type="Proteomes" id="UP001320420">
    <property type="component" value="Unassembled WGS sequence"/>
</dbReference>
<feature type="compositionally biased region" description="Low complexity" evidence="1">
    <location>
        <begin position="32"/>
        <end position="45"/>
    </location>
</feature>
<dbReference type="EMBL" id="JAKJXP020000058">
    <property type="protein sequence ID" value="KAK7750835.1"/>
    <property type="molecule type" value="Genomic_DNA"/>
</dbReference>
<reference evidence="2 3" key="1">
    <citation type="submission" date="2024-02" db="EMBL/GenBank/DDBJ databases">
        <title>De novo assembly and annotation of 12 fungi associated with fruit tree decline syndrome in Ontario, Canada.</title>
        <authorList>
            <person name="Sulman M."/>
            <person name="Ellouze W."/>
            <person name="Ilyukhin E."/>
        </authorList>
    </citation>
    <scope>NUCLEOTIDE SEQUENCE [LARGE SCALE GENOMIC DNA]</scope>
    <source>
        <strain evidence="2 3">M11/M66-122</strain>
    </source>
</reference>
<keyword evidence="3" id="KW-1185">Reference proteome</keyword>
<evidence type="ECO:0000256" key="1">
    <source>
        <dbReference type="SAM" id="MobiDB-lite"/>
    </source>
</evidence>
<feature type="compositionally biased region" description="Polar residues" evidence="1">
    <location>
        <begin position="58"/>
        <end position="72"/>
    </location>
</feature>
<sequence length="106" mass="11624">MSRQQPPPPFNKPSIMSHQTTTQQRPSQLDLAAAAAINTTPAAATSPHLEQDAARAMSRTNSWKPASGSFQRRPSYDMEDRKRDLQMTGVSAVQEEPGFSERRAGA</sequence>
<accession>A0AAN9UR84</accession>
<name>A0AAN9UR84_9PEZI</name>